<comment type="caution">
    <text evidence="1">The sequence shown here is derived from an EMBL/GenBank/DDBJ whole genome shotgun (WGS) entry which is preliminary data.</text>
</comment>
<accession>A0A5B7KDU8</accession>
<reference evidence="1 2" key="1">
    <citation type="submission" date="2019-05" db="EMBL/GenBank/DDBJ databases">
        <title>Another draft genome of Portunus trituberculatus and its Hox gene families provides insights of decapod evolution.</title>
        <authorList>
            <person name="Jeong J.-H."/>
            <person name="Song I."/>
            <person name="Kim S."/>
            <person name="Choi T."/>
            <person name="Kim D."/>
            <person name="Ryu S."/>
            <person name="Kim W."/>
        </authorList>
    </citation>
    <scope>NUCLEOTIDE SEQUENCE [LARGE SCALE GENOMIC DNA]</scope>
    <source>
        <tissue evidence="1">Muscle</tissue>
    </source>
</reference>
<dbReference type="EMBL" id="VSRR010153134">
    <property type="protein sequence ID" value="MPD06823.1"/>
    <property type="molecule type" value="Genomic_DNA"/>
</dbReference>
<name>A0A5B7KDU8_PORTR</name>
<sequence>MTQRGVLLRVLRASRTGICFWLVGLGRLWRGGVRWGQGGQASVTEANLAPLVHCGGGMYHLAQPCSGVFPGRATSRAGPPTRQCKWETR</sequence>
<dbReference type="Proteomes" id="UP000324222">
    <property type="component" value="Unassembled WGS sequence"/>
</dbReference>
<evidence type="ECO:0000313" key="1">
    <source>
        <dbReference type="EMBL" id="MPD06823.1"/>
    </source>
</evidence>
<gene>
    <name evidence="1" type="ORF">E2C01_102652</name>
</gene>
<keyword evidence="2" id="KW-1185">Reference proteome</keyword>
<evidence type="ECO:0000313" key="2">
    <source>
        <dbReference type="Proteomes" id="UP000324222"/>
    </source>
</evidence>
<protein>
    <submittedName>
        <fullName evidence="1">Uncharacterized protein</fullName>
    </submittedName>
</protein>
<organism evidence="1 2">
    <name type="scientific">Portunus trituberculatus</name>
    <name type="common">Swimming crab</name>
    <name type="synonym">Neptunus trituberculatus</name>
    <dbReference type="NCBI Taxonomy" id="210409"/>
    <lineage>
        <taxon>Eukaryota</taxon>
        <taxon>Metazoa</taxon>
        <taxon>Ecdysozoa</taxon>
        <taxon>Arthropoda</taxon>
        <taxon>Crustacea</taxon>
        <taxon>Multicrustacea</taxon>
        <taxon>Malacostraca</taxon>
        <taxon>Eumalacostraca</taxon>
        <taxon>Eucarida</taxon>
        <taxon>Decapoda</taxon>
        <taxon>Pleocyemata</taxon>
        <taxon>Brachyura</taxon>
        <taxon>Eubrachyura</taxon>
        <taxon>Portunoidea</taxon>
        <taxon>Portunidae</taxon>
        <taxon>Portuninae</taxon>
        <taxon>Portunus</taxon>
    </lineage>
</organism>
<dbReference type="AlphaFoldDB" id="A0A5B7KDU8"/>
<proteinExistence type="predicted"/>